<dbReference type="InterPro" id="IPR050571">
    <property type="entry name" value="Class-IV_PLP-Dep_Aminotrnsfr"/>
</dbReference>
<protein>
    <submittedName>
        <fullName evidence="2">Branched-chain amino acid aminotransferase</fullName>
    </submittedName>
</protein>
<accession>A0A2N3Y3A3</accession>
<evidence type="ECO:0000256" key="1">
    <source>
        <dbReference type="ARBA" id="ARBA00009320"/>
    </source>
</evidence>
<dbReference type="GO" id="GO:0046394">
    <property type="term" value="P:carboxylic acid biosynthetic process"/>
    <property type="evidence" value="ECO:0007669"/>
    <property type="project" value="UniProtKB-ARBA"/>
</dbReference>
<dbReference type="PANTHER" id="PTHR42743:SF11">
    <property type="entry name" value="AMINODEOXYCHORISMATE LYASE"/>
    <property type="match status" value="1"/>
</dbReference>
<comment type="caution">
    <text evidence="2">The sequence shown here is derived from an EMBL/GenBank/DDBJ whole genome shotgun (WGS) entry which is preliminary data.</text>
</comment>
<dbReference type="Proteomes" id="UP000233786">
    <property type="component" value="Unassembled WGS sequence"/>
</dbReference>
<gene>
    <name evidence="2" type="ORF">A8926_5366</name>
</gene>
<dbReference type="Gene3D" id="3.20.10.10">
    <property type="entry name" value="D-amino Acid Aminotransferase, subunit A, domain 2"/>
    <property type="match status" value="1"/>
</dbReference>
<dbReference type="InterPro" id="IPR001544">
    <property type="entry name" value="Aminotrans_IV"/>
</dbReference>
<dbReference type="STRING" id="994479.GCA_000194155_01078"/>
<dbReference type="GO" id="GO:0008483">
    <property type="term" value="F:transaminase activity"/>
    <property type="evidence" value="ECO:0007669"/>
    <property type="project" value="UniProtKB-KW"/>
</dbReference>
<dbReference type="AlphaFoldDB" id="A0A2N3Y3A3"/>
<proteinExistence type="inferred from homology"/>
<evidence type="ECO:0000313" key="2">
    <source>
        <dbReference type="EMBL" id="PKW17406.1"/>
    </source>
</evidence>
<dbReference type="SUPFAM" id="SSF56752">
    <property type="entry name" value="D-aminoacid aminotransferase-like PLP-dependent enzymes"/>
    <property type="match status" value="1"/>
</dbReference>
<organism evidence="2 3">
    <name type="scientific">Saccharopolyspora spinosa</name>
    <dbReference type="NCBI Taxonomy" id="60894"/>
    <lineage>
        <taxon>Bacteria</taxon>
        <taxon>Bacillati</taxon>
        <taxon>Actinomycetota</taxon>
        <taxon>Actinomycetes</taxon>
        <taxon>Pseudonocardiales</taxon>
        <taxon>Pseudonocardiaceae</taxon>
        <taxon>Saccharopolyspora</taxon>
    </lineage>
</organism>
<name>A0A2N3Y3A3_SACSN</name>
<sequence length="313" mass="35057">MNETHAPLVWWHGEVVPWDQARIPVTALRGLTVFDGLRAYWRPEEKRFAVVQVDGHLNRLRSAAELLHVPENGLIDQLDKGMGDLLAATSFREDVYLRLTVYIDSGRSNVYPDALSPGQSLDEFAPMDSFISLHQIGPRFDEPISCVVSSWQRTQDTSFPVLVKTGASYAALRLARVEAKKAGADQAILLNNRGMVAETAEAVIFMVRHGRLYTPPLSDGVLDSLTRETVIQLARRELALTVEECSITRSELYTADEVFICGTWEEIRVVGSIDGHRPRNPEAPISHALRQAYLDMCTGRRPPIEPDFVRLLP</sequence>
<dbReference type="RefSeq" id="WP_010692774.1">
    <property type="nucleotide sequence ID" value="NZ_CP061007.1"/>
</dbReference>
<dbReference type="PANTHER" id="PTHR42743">
    <property type="entry name" value="AMINO-ACID AMINOTRANSFERASE"/>
    <property type="match status" value="1"/>
</dbReference>
<dbReference type="OrthoDB" id="9804984at2"/>
<dbReference type="InterPro" id="IPR043131">
    <property type="entry name" value="BCAT-like_N"/>
</dbReference>
<dbReference type="InterPro" id="IPR043132">
    <property type="entry name" value="BCAT-like_C"/>
</dbReference>
<dbReference type="InterPro" id="IPR036038">
    <property type="entry name" value="Aminotransferase-like"/>
</dbReference>
<evidence type="ECO:0000313" key="3">
    <source>
        <dbReference type="Proteomes" id="UP000233786"/>
    </source>
</evidence>
<keyword evidence="3" id="KW-1185">Reference proteome</keyword>
<keyword evidence="2" id="KW-0032">Aminotransferase</keyword>
<reference evidence="2" key="1">
    <citation type="submission" date="2017-12" db="EMBL/GenBank/DDBJ databases">
        <title>Sequencing the genomes of 1000 Actinobacteria strains.</title>
        <authorList>
            <person name="Klenk H.-P."/>
        </authorList>
    </citation>
    <scope>NUCLEOTIDE SEQUENCE [LARGE SCALE GENOMIC DNA]</scope>
    <source>
        <strain evidence="2">DSM 44228</strain>
    </source>
</reference>
<dbReference type="Gene3D" id="3.30.470.10">
    <property type="match status" value="1"/>
</dbReference>
<keyword evidence="2" id="KW-0808">Transferase</keyword>
<dbReference type="EMBL" id="PJNB01000001">
    <property type="protein sequence ID" value="PKW17406.1"/>
    <property type="molecule type" value="Genomic_DNA"/>
</dbReference>
<dbReference type="Pfam" id="PF01063">
    <property type="entry name" value="Aminotran_4"/>
    <property type="match status" value="1"/>
</dbReference>
<comment type="similarity">
    <text evidence="1">Belongs to the class-IV pyridoxal-phosphate-dependent aminotransferase family.</text>
</comment>
<dbReference type="CDD" id="cd00449">
    <property type="entry name" value="PLPDE_IV"/>
    <property type="match status" value="1"/>
</dbReference>